<dbReference type="EMBL" id="NBNE01004064">
    <property type="protein sequence ID" value="OWZ06201.1"/>
    <property type="molecule type" value="Genomic_DNA"/>
</dbReference>
<evidence type="ECO:0000256" key="1">
    <source>
        <dbReference type="SAM" id="MobiDB-lite"/>
    </source>
</evidence>
<feature type="compositionally biased region" description="Low complexity" evidence="1">
    <location>
        <begin position="85"/>
        <end position="102"/>
    </location>
</feature>
<dbReference type="Proteomes" id="UP000198211">
    <property type="component" value="Unassembled WGS sequence"/>
</dbReference>
<dbReference type="AlphaFoldDB" id="A0A225VKV7"/>
<protein>
    <submittedName>
        <fullName evidence="2">Uncharacterized protein</fullName>
    </submittedName>
</protein>
<evidence type="ECO:0000313" key="2">
    <source>
        <dbReference type="EMBL" id="OWZ06201.1"/>
    </source>
</evidence>
<sequence length="174" mass="18898">MSLLTWLAEVNGNDKTVASVPSHLYLAFAQVDNIDTYLATTLSDLAVRARLSLAVLVPIYVRGQTDADGRPNKALYEVPIQYNTSRRSSTSSGTTSFGKASSQRGLSRSPKHNDTVLKITNVPMLTPLLYDVTIAKVNWKDGISCSTSEYTDCGPKCSLAPSKGADDTRMTNDY</sequence>
<name>A0A225VKV7_9STRA</name>
<organism evidence="2 3">
    <name type="scientific">Phytophthora megakarya</name>
    <dbReference type="NCBI Taxonomy" id="4795"/>
    <lineage>
        <taxon>Eukaryota</taxon>
        <taxon>Sar</taxon>
        <taxon>Stramenopiles</taxon>
        <taxon>Oomycota</taxon>
        <taxon>Peronosporomycetes</taxon>
        <taxon>Peronosporales</taxon>
        <taxon>Peronosporaceae</taxon>
        <taxon>Phytophthora</taxon>
    </lineage>
</organism>
<feature type="region of interest" description="Disordered" evidence="1">
    <location>
        <begin position="85"/>
        <end position="112"/>
    </location>
</feature>
<evidence type="ECO:0000313" key="3">
    <source>
        <dbReference type="Proteomes" id="UP000198211"/>
    </source>
</evidence>
<comment type="caution">
    <text evidence="2">The sequence shown here is derived from an EMBL/GenBank/DDBJ whole genome shotgun (WGS) entry which is preliminary data.</text>
</comment>
<keyword evidence="3" id="KW-1185">Reference proteome</keyword>
<accession>A0A225VKV7</accession>
<reference evidence="3" key="1">
    <citation type="submission" date="2017-03" db="EMBL/GenBank/DDBJ databases">
        <title>Phytopthora megakarya and P. palmivora, two closely related causual agents of cacao black pod achieved similar genome size and gene model numbers by different mechanisms.</title>
        <authorList>
            <person name="Ali S."/>
            <person name="Shao J."/>
            <person name="Larry D.J."/>
            <person name="Kronmiller B."/>
            <person name="Shen D."/>
            <person name="Strem M.D."/>
            <person name="Melnick R.L."/>
            <person name="Guiltinan M.J."/>
            <person name="Tyler B.M."/>
            <person name="Meinhardt L.W."/>
            <person name="Bailey B.A."/>
        </authorList>
    </citation>
    <scope>NUCLEOTIDE SEQUENCE [LARGE SCALE GENOMIC DNA]</scope>
    <source>
        <strain evidence="3">zdho120</strain>
    </source>
</reference>
<gene>
    <name evidence="2" type="ORF">PHMEG_00021575</name>
</gene>
<proteinExistence type="predicted"/>